<dbReference type="InterPro" id="IPR018391">
    <property type="entry name" value="PQQ_b-propeller_rpt"/>
</dbReference>
<feature type="domain" description="Pyrrolo-quinoline quinone repeat" evidence="1">
    <location>
        <begin position="38"/>
        <end position="131"/>
    </location>
</feature>
<sequence length="595" mass="64866">MGRLRTLKKRSTRVWFFILTLSIACMPGLLFGQQDQSEAKWRQALGGKVLSIPAAQAESVVLVTDDGMLRCYSYTGRALWQFDAQGKLTPFVSRSREGTSYICRQDGTLMAVNRSGRLLWTRTLKSPIIANPIIGWDGRLFLPQEEALVCISAAGDQRWAIQLDAPLALPPVSDGRGGILAALRSKAVLNISPIGEVYSAVLPLQPAVLVSAADAPVSEGAFIVFYQNGQGELRTISSRSHDSTQNFSKDLQIPLPSLSGLPVAGNRRGSKVAILLESGQVISLSLENNSILWTGLGPDKVRGENLAFPLTGKTNTWPYLLYDERGIYVQRLSGAAGFTDDGRRLWTIAIDGAASSPCFSDEGILYSGGNDWILYAYKLEDRVRSVERSLYGPAPEGMYQLEALADSRITSDPFFFDETNLSSHLSHIESLLNRGTIGAEEPSSLAILMHIAASGQQSRGMPFRLQPPVQTLYRTWAIRLLARLGSRETIPFLTTLAKKEEDNLVVSEIAAAIGHIGVDPDGLALQTFEELMQSGLFRQDERVLVALAQSIGALCRFSGPPLSSAGIPYLIKLTEADKAPVVRTSAQRALKNMIE</sequence>
<dbReference type="SUPFAM" id="SSF50998">
    <property type="entry name" value="Quinoprotein alcohol dehydrogenase-like"/>
    <property type="match status" value="1"/>
</dbReference>
<reference evidence="2" key="1">
    <citation type="journal article" date="2020" name="mSystems">
        <title>Genome- and Community-Level Interaction Insights into Carbon Utilization and Element Cycling Functions of Hydrothermarchaeota in Hydrothermal Sediment.</title>
        <authorList>
            <person name="Zhou Z."/>
            <person name="Liu Y."/>
            <person name="Xu W."/>
            <person name="Pan J."/>
            <person name="Luo Z.H."/>
            <person name="Li M."/>
        </authorList>
    </citation>
    <scope>NUCLEOTIDE SEQUENCE [LARGE SCALE GENOMIC DNA]</scope>
    <source>
        <strain evidence="2">SpSt-503</strain>
    </source>
</reference>
<dbReference type="Gene3D" id="1.25.10.10">
    <property type="entry name" value="Leucine-rich Repeat Variant"/>
    <property type="match status" value="1"/>
</dbReference>
<comment type="caution">
    <text evidence="2">The sequence shown here is derived from an EMBL/GenBank/DDBJ whole genome shotgun (WGS) entry which is preliminary data.</text>
</comment>
<dbReference type="Gene3D" id="2.130.10.10">
    <property type="entry name" value="YVTN repeat-like/Quinoprotein amine dehydrogenase"/>
    <property type="match status" value="1"/>
</dbReference>
<protein>
    <recommendedName>
        <fullName evidence="1">Pyrrolo-quinoline quinone repeat domain-containing protein</fullName>
    </recommendedName>
</protein>
<accession>A0A7C3EAC6</accession>
<organism evidence="2">
    <name type="scientific">Gracilinema caldarium</name>
    <dbReference type="NCBI Taxonomy" id="215591"/>
    <lineage>
        <taxon>Bacteria</taxon>
        <taxon>Pseudomonadati</taxon>
        <taxon>Spirochaetota</taxon>
        <taxon>Spirochaetia</taxon>
        <taxon>Spirochaetales</taxon>
        <taxon>Breznakiellaceae</taxon>
        <taxon>Gracilinema</taxon>
    </lineage>
</organism>
<dbReference type="InterPro" id="IPR015943">
    <property type="entry name" value="WD40/YVTN_repeat-like_dom_sf"/>
</dbReference>
<name>A0A7C3EAC6_9SPIR</name>
<proteinExistence type="predicted"/>
<dbReference type="SMART" id="SM00564">
    <property type="entry name" value="PQQ"/>
    <property type="match status" value="4"/>
</dbReference>
<dbReference type="InterPro" id="IPR016024">
    <property type="entry name" value="ARM-type_fold"/>
</dbReference>
<dbReference type="InterPro" id="IPR011047">
    <property type="entry name" value="Quinoprotein_ADH-like_sf"/>
</dbReference>
<evidence type="ECO:0000313" key="2">
    <source>
        <dbReference type="EMBL" id="HFH29756.1"/>
    </source>
</evidence>
<dbReference type="PANTHER" id="PTHR34512">
    <property type="entry name" value="CELL SURFACE PROTEIN"/>
    <property type="match status" value="1"/>
</dbReference>
<dbReference type="SUPFAM" id="SSF48371">
    <property type="entry name" value="ARM repeat"/>
    <property type="match status" value="1"/>
</dbReference>
<dbReference type="PROSITE" id="PS51257">
    <property type="entry name" value="PROKAR_LIPOPROTEIN"/>
    <property type="match status" value="1"/>
</dbReference>
<dbReference type="PANTHER" id="PTHR34512:SF30">
    <property type="entry name" value="OUTER MEMBRANE PROTEIN ASSEMBLY FACTOR BAMB"/>
    <property type="match status" value="1"/>
</dbReference>
<dbReference type="Pfam" id="PF13360">
    <property type="entry name" value="PQQ_2"/>
    <property type="match status" value="1"/>
</dbReference>
<gene>
    <name evidence="2" type="ORF">ENS59_09650</name>
</gene>
<dbReference type="EMBL" id="DSVL01000292">
    <property type="protein sequence ID" value="HFH29756.1"/>
    <property type="molecule type" value="Genomic_DNA"/>
</dbReference>
<dbReference type="AlphaFoldDB" id="A0A7C3EAC6"/>
<dbReference type="InterPro" id="IPR011989">
    <property type="entry name" value="ARM-like"/>
</dbReference>
<evidence type="ECO:0000259" key="1">
    <source>
        <dbReference type="Pfam" id="PF13360"/>
    </source>
</evidence>
<dbReference type="InterPro" id="IPR002372">
    <property type="entry name" value="PQQ_rpt_dom"/>
</dbReference>